<dbReference type="InterPro" id="IPR001498">
    <property type="entry name" value="Impact_N"/>
</dbReference>
<dbReference type="InterPro" id="IPR023582">
    <property type="entry name" value="Impact"/>
</dbReference>
<dbReference type="OrthoDB" id="9813771at2"/>
<keyword evidence="4" id="KW-1185">Reference proteome</keyword>
<dbReference type="PANTHER" id="PTHR16301">
    <property type="entry name" value="IMPACT-RELATED"/>
    <property type="match status" value="1"/>
</dbReference>
<gene>
    <name evidence="3" type="ORF">SAMN04489866_102229</name>
</gene>
<dbReference type="GO" id="GO:0005737">
    <property type="term" value="C:cytoplasm"/>
    <property type="evidence" value="ECO:0007669"/>
    <property type="project" value="TreeGrafter"/>
</dbReference>
<dbReference type="InterPro" id="IPR035647">
    <property type="entry name" value="EFG_III/V"/>
</dbReference>
<dbReference type="EMBL" id="FNAF01000002">
    <property type="protein sequence ID" value="SDD32153.1"/>
    <property type="molecule type" value="Genomic_DNA"/>
</dbReference>
<dbReference type="Gene3D" id="3.30.230.30">
    <property type="entry name" value="Impact, N-terminal domain"/>
    <property type="match status" value="1"/>
</dbReference>
<proteinExistence type="inferred from homology"/>
<dbReference type="Proteomes" id="UP000198995">
    <property type="component" value="Unassembled WGS sequence"/>
</dbReference>
<name>A0A1G6TSR5_PEPNI</name>
<evidence type="ECO:0000313" key="4">
    <source>
        <dbReference type="Proteomes" id="UP000198995"/>
    </source>
</evidence>
<dbReference type="STRING" id="2741.SAMN04489866_102229"/>
<dbReference type="GO" id="GO:0006446">
    <property type="term" value="P:regulation of translational initiation"/>
    <property type="evidence" value="ECO:0007669"/>
    <property type="project" value="TreeGrafter"/>
</dbReference>
<feature type="domain" description="Impact N-terminal" evidence="2">
    <location>
        <begin position="27"/>
        <end position="131"/>
    </location>
</feature>
<evidence type="ECO:0000313" key="3">
    <source>
        <dbReference type="EMBL" id="SDD32153.1"/>
    </source>
</evidence>
<sequence length="226" mass="24637">MDPYDNRAPESYRSIAEPGDVSIEIERSRFIGAARRVTSEEEAQAFIASVRAEHPTATHVVWAYIIGPAGLSMRASDDGEPQGTAGIPSLEVLKKEGLTDVVLATVRYFGGVKLGAGGLIRAYTRAAAEAVRAGMPTDMVRQTAVTLTLPYAYEGPVSYQLNERHWPAEKRFDAAVHYDLHVPDRLQAAFTGWLQGLTRGEARFDWGALAYAPLPADLDLSFLQSS</sequence>
<dbReference type="AlphaFoldDB" id="A0A1G6TSR5"/>
<accession>A0A1G6TSR5</accession>
<dbReference type="SUPFAM" id="SSF54211">
    <property type="entry name" value="Ribosomal protein S5 domain 2-like"/>
    <property type="match status" value="1"/>
</dbReference>
<dbReference type="InterPro" id="IPR020568">
    <property type="entry name" value="Ribosomal_Su5_D2-typ_SF"/>
</dbReference>
<dbReference type="RefSeq" id="WP_091791233.1">
    <property type="nucleotide sequence ID" value="NZ_FNAF01000002.1"/>
</dbReference>
<dbReference type="SUPFAM" id="SSF54980">
    <property type="entry name" value="EF-G C-terminal domain-like"/>
    <property type="match status" value="1"/>
</dbReference>
<evidence type="ECO:0000256" key="1">
    <source>
        <dbReference type="ARBA" id="ARBA00007665"/>
    </source>
</evidence>
<dbReference type="PANTHER" id="PTHR16301:SF20">
    <property type="entry name" value="IMPACT FAMILY MEMBER YIGZ"/>
    <property type="match status" value="1"/>
</dbReference>
<comment type="similarity">
    <text evidence="1">Belongs to the IMPACT family.</text>
</comment>
<protein>
    <submittedName>
        <fullName evidence="3">Uncharacterized protein, YigZ family</fullName>
    </submittedName>
</protein>
<dbReference type="Pfam" id="PF01205">
    <property type="entry name" value="Impact_N"/>
    <property type="match status" value="1"/>
</dbReference>
<dbReference type="InterPro" id="IPR036956">
    <property type="entry name" value="Impact_N_sf"/>
</dbReference>
<reference evidence="3 4" key="1">
    <citation type="submission" date="2016-10" db="EMBL/GenBank/DDBJ databases">
        <authorList>
            <person name="de Groot N.N."/>
        </authorList>
    </citation>
    <scope>NUCLEOTIDE SEQUENCE [LARGE SCALE GENOMIC DNA]</scope>
    <source>
        <strain evidence="3 4">DSM 20475</strain>
    </source>
</reference>
<organism evidence="3 4">
    <name type="scientific">Peptococcus niger</name>
    <dbReference type="NCBI Taxonomy" id="2741"/>
    <lineage>
        <taxon>Bacteria</taxon>
        <taxon>Bacillati</taxon>
        <taxon>Bacillota</taxon>
        <taxon>Clostridia</taxon>
        <taxon>Eubacteriales</taxon>
        <taxon>Peptococcaceae</taxon>
        <taxon>Peptococcus</taxon>
    </lineage>
</organism>
<evidence type="ECO:0000259" key="2">
    <source>
        <dbReference type="Pfam" id="PF01205"/>
    </source>
</evidence>